<dbReference type="Pfam" id="PF13242">
    <property type="entry name" value="Hydrolase_like"/>
    <property type="match status" value="1"/>
</dbReference>
<dbReference type="AlphaFoldDB" id="A0A0J1FSA7"/>
<dbReference type="InterPro" id="IPR006549">
    <property type="entry name" value="HAD-SF_hydro_IIIA"/>
</dbReference>
<dbReference type="RefSeq" id="WP_047809626.1">
    <property type="nucleotide sequence ID" value="NZ_LDZY01000005.1"/>
</dbReference>
<dbReference type="Gene3D" id="3.40.50.1000">
    <property type="entry name" value="HAD superfamily/HAD-like"/>
    <property type="match status" value="1"/>
</dbReference>
<dbReference type="NCBIfam" id="TIGR01662">
    <property type="entry name" value="HAD-SF-IIIA"/>
    <property type="match status" value="1"/>
</dbReference>
<evidence type="ECO:0000313" key="1">
    <source>
        <dbReference type="EMBL" id="KLU66359.1"/>
    </source>
</evidence>
<proteinExistence type="predicted"/>
<dbReference type="InterPro" id="IPR036412">
    <property type="entry name" value="HAD-like_sf"/>
</dbReference>
<protein>
    <submittedName>
        <fullName evidence="1">UMP phosphatase</fullName>
    </submittedName>
</protein>
<dbReference type="PATRIC" id="fig|476652.3.peg.1815"/>
<gene>
    <name evidence="1" type="ORF">DEAC_c17580</name>
</gene>
<dbReference type="EMBL" id="LDZY01000005">
    <property type="protein sequence ID" value="KLU66359.1"/>
    <property type="molecule type" value="Genomic_DNA"/>
</dbReference>
<evidence type="ECO:0000313" key="2">
    <source>
        <dbReference type="Proteomes" id="UP000036356"/>
    </source>
</evidence>
<name>A0A0J1FSA7_9FIRM</name>
<dbReference type="Proteomes" id="UP000036356">
    <property type="component" value="Unassembled WGS sequence"/>
</dbReference>
<sequence length="176" mass="19849">MFDYFRPTLQAPSIDLILVEQLVRDGIKGLIIDLDNTMTPWNDVEVGPKVREWFIKVKAAGISACVVSNNKKRQRVAVVAERLGIPFVFGATKPRRKAFRAGLKMLGTGQNDTAVIGDQLFTDILGGNRLGLYTILVTPINDREFIGTRIMRRMEKVLVWLMKHFAPAKPYSPKIH</sequence>
<keyword evidence="2" id="KW-1185">Reference proteome</keyword>
<dbReference type="InterPro" id="IPR023214">
    <property type="entry name" value="HAD_sf"/>
</dbReference>
<accession>A0A0J1FSA7</accession>
<dbReference type="SUPFAM" id="SSF56784">
    <property type="entry name" value="HAD-like"/>
    <property type="match status" value="1"/>
</dbReference>
<dbReference type="InterPro" id="IPR010021">
    <property type="entry name" value="PGPP1/Gep4"/>
</dbReference>
<dbReference type="GO" id="GO:0008962">
    <property type="term" value="F:phosphatidylglycerophosphatase activity"/>
    <property type="evidence" value="ECO:0007669"/>
    <property type="project" value="InterPro"/>
</dbReference>
<dbReference type="STRING" id="476652.DEAC_c17580"/>
<reference evidence="1 2" key="1">
    <citation type="submission" date="2015-06" db="EMBL/GenBank/DDBJ databases">
        <title>Draft genome of the moderately acidophilic sulfate reducer Candidatus Desulfosporosinus acididurans strain M1.</title>
        <authorList>
            <person name="Poehlein A."/>
            <person name="Petzsch P."/>
            <person name="Johnson B.D."/>
            <person name="Schloemann M."/>
            <person name="Daniel R."/>
            <person name="Muehling M."/>
        </authorList>
    </citation>
    <scope>NUCLEOTIDE SEQUENCE [LARGE SCALE GENOMIC DNA]</scope>
    <source>
        <strain evidence="1 2">M1</strain>
    </source>
</reference>
<dbReference type="NCBIfam" id="TIGR01668">
    <property type="entry name" value="YqeG_hyp_ppase"/>
    <property type="match status" value="1"/>
</dbReference>
<organism evidence="1 2">
    <name type="scientific">Desulfosporosinus acididurans</name>
    <dbReference type="NCBI Taxonomy" id="476652"/>
    <lineage>
        <taxon>Bacteria</taxon>
        <taxon>Bacillati</taxon>
        <taxon>Bacillota</taxon>
        <taxon>Clostridia</taxon>
        <taxon>Eubacteriales</taxon>
        <taxon>Desulfitobacteriaceae</taxon>
        <taxon>Desulfosporosinus</taxon>
    </lineage>
</organism>
<dbReference type="CDD" id="cd16416">
    <property type="entry name" value="HAD_BsYqeG-like"/>
    <property type="match status" value="1"/>
</dbReference>
<comment type="caution">
    <text evidence="1">The sequence shown here is derived from an EMBL/GenBank/DDBJ whole genome shotgun (WGS) entry which is preliminary data.</text>
</comment>